<organism evidence="6 7">
    <name type="scientific">Rhodotorula diobovata</name>
    <dbReference type="NCBI Taxonomy" id="5288"/>
    <lineage>
        <taxon>Eukaryota</taxon>
        <taxon>Fungi</taxon>
        <taxon>Dikarya</taxon>
        <taxon>Basidiomycota</taxon>
        <taxon>Pucciniomycotina</taxon>
        <taxon>Microbotryomycetes</taxon>
        <taxon>Sporidiobolales</taxon>
        <taxon>Sporidiobolaceae</taxon>
        <taxon>Rhodotorula</taxon>
    </lineage>
</organism>
<evidence type="ECO:0000313" key="6">
    <source>
        <dbReference type="EMBL" id="TNY23603.1"/>
    </source>
</evidence>
<dbReference type="InterPro" id="IPR011057">
    <property type="entry name" value="Mss4-like_sf"/>
</dbReference>
<dbReference type="GO" id="GO:0046872">
    <property type="term" value="F:metal ion binding"/>
    <property type="evidence" value="ECO:0007669"/>
    <property type="project" value="UniProtKB-KW"/>
</dbReference>
<keyword evidence="4" id="KW-0456">Lyase</keyword>
<evidence type="ECO:0000256" key="1">
    <source>
        <dbReference type="ARBA" id="ARBA00005495"/>
    </source>
</evidence>
<comment type="similarity">
    <text evidence="1">Belongs to the Gfa family.</text>
</comment>
<dbReference type="GO" id="GO:0016846">
    <property type="term" value="F:carbon-sulfur lyase activity"/>
    <property type="evidence" value="ECO:0007669"/>
    <property type="project" value="InterPro"/>
</dbReference>
<keyword evidence="7" id="KW-1185">Reference proteome</keyword>
<keyword evidence="2" id="KW-0479">Metal-binding</keyword>
<protein>
    <submittedName>
        <fullName evidence="6">Mss4-like protein</fullName>
    </submittedName>
</protein>
<evidence type="ECO:0000256" key="2">
    <source>
        <dbReference type="ARBA" id="ARBA00022723"/>
    </source>
</evidence>
<name>A0A5C5G364_9BASI</name>
<keyword evidence="3" id="KW-0862">Zinc</keyword>
<dbReference type="PROSITE" id="PS51891">
    <property type="entry name" value="CENP_V_GFA"/>
    <property type="match status" value="1"/>
</dbReference>
<comment type="caution">
    <text evidence="6">The sequence shown here is derived from an EMBL/GenBank/DDBJ whole genome shotgun (WGS) entry which is preliminary data.</text>
</comment>
<gene>
    <name evidence="6" type="ORF">DMC30DRAFT_388974</name>
</gene>
<dbReference type="PANTHER" id="PTHR33337">
    <property type="entry name" value="GFA DOMAIN-CONTAINING PROTEIN"/>
    <property type="match status" value="1"/>
</dbReference>
<dbReference type="STRING" id="5288.A0A5C5G364"/>
<evidence type="ECO:0000259" key="5">
    <source>
        <dbReference type="PROSITE" id="PS51891"/>
    </source>
</evidence>
<dbReference type="OrthoDB" id="428768at2759"/>
<dbReference type="EMBL" id="SOZI01000009">
    <property type="protein sequence ID" value="TNY23603.1"/>
    <property type="molecule type" value="Genomic_DNA"/>
</dbReference>
<reference evidence="6 7" key="1">
    <citation type="submission" date="2019-03" db="EMBL/GenBank/DDBJ databases">
        <title>Rhodosporidium diobovatum UCD-FST 08-225 genome sequencing, assembly, and annotation.</title>
        <authorList>
            <person name="Fakankun I.U."/>
            <person name="Fristensky B."/>
            <person name="Levin D.B."/>
        </authorList>
    </citation>
    <scope>NUCLEOTIDE SEQUENCE [LARGE SCALE GENOMIC DNA]</scope>
    <source>
        <strain evidence="6 7">UCD-FST 08-225</strain>
    </source>
</reference>
<dbReference type="Proteomes" id="UP000311382">
    <property type="component" value="Unassembled WGS sequence"/>
</dbReference>
<dbReference type="PANTHER" id="PTHR33337:SF40">
    <property type="entry name" value="CENP-V_GFA DOMAIN-CONTAINING PROTEIN-RELATED"/>
    <property type="match status" value="1"/>
</dbReference>
<dbReference type="AlphaFoldDB" id="A0A5C5G364"/>
<evidence type="ECO:0000313" key="7">
    <source>
        <dbReference type="Proteomes" id="UP000311382"/>
    </source>
</evidence>
<evidence type="ECO:0000256" key="3">
    <source>
        <dbReference type="ARBA" id="ARBA00022833"/>
    </source>
</evidence>
<dbReference type="SUPFAM" id="SSF51316">
    <property type="entry name" value="Mss4-like"/>
    <property type="match status" value="1"/>
</dbReference>
<feature type="domain" description="CENP-V/GFA" evidence="5">
    <location>
        <begin position="2"/>
        <end position="81"/>
    </location>
</feature>
<dbReference type="Pfam" id="PF04828">
    <property type="entry name" value="GFA"/>
    <property type="match status" value="1"/>
</dbReference>
<proteinExistence type="inferred from homology"/>
<sequence length="81" mass="8754">MPTGQCNCGSVKVDIPDMPDSSVLCHCLSCRASGGTAFSTNLVVKKEDLTIYGEEHTKVYRDHKTDSGNVAARRFCANCGR</sequence>
<evidence type="ECO:0000256" key="4">
    <source>
        <dbReference type="ARBA" id="ARBA00023239"/>
    </source>
</evidence>
<dbReference type="Gene3D" id="3.90.1590.10">
    <property type="entry name" value="glutathione-dependent formaldehyde- activating enzyme (gfa)"/>
    <property type="match status" value="1"/>
</dbReference>
<dbReference type="InterPro" id="IPR006913">
    <property type="entry name" value="CENP-V/GFA"/>
</dbReference>
<accession>A0A5C5G364</accession>